<evidence type="ECO:0000313" key="7">
    <source>
        <dbReference type="EMBL" id="CAE6533067.1"/>
    </source>
</evidence>
<dbReference type="GO" id="GO:0003743">
    <property type="term" value="F:translation initiation factor activity"/>
    <property type="evidence" value="ECO:0007669"/>
    <property type="project" value="UniProtKB-KW"/>
</dbReference>
<evidence type="ECO:0000256" key="1">
    <source>
        <dbReference type="ARBA" id="ARBA00005775"/>
    </source>
</evidence>
<name>A0A8H3B1D5_9AGAM</name>
<feature type="compositionally biased region" description="Polar residues" evidence="4">
    <location>
        <begin position="225"/>
        <end position="242"/>
    </location>
</feature>
<reference evidence="6" key="1">
    <citation type="submission" date="2021-01" db="EMBL/GenBank/DDBJ databases">
        <authorList>
            <person name="Kaushik A."/>
        </authorList>
    </citation>
    <scope>NUCLEOTIDE SEQUENCE</scope>
    <source>
        <strain evidence="6">AG4-R118</strain>
        <strain evidence="7">AG4-RS23</strain>
    </source>
</reference>
<dbReference type="InterPro" id="IPR003891">
    <property type="entry name" value="Initiation_fac_eIF4g_MI"/>
</dbReference>
<dbReference type="SUPFAM" id="SSF48371">
    <property type="entry name" value="ARM repeat"/>
    <property type="match status" value="1"/>
</dbReference>
<dbReference type="Proteomes" id="UP000663888">
    <property type="component" value="Unassembled WGS sequence"/>
</dbReference>
<proteinExistence type="inferred from homology"/>
<evidence type="ECO:0000256" key="4">
    <source>
        <dbReference type="SAM" id="MobiDB-lite"/>
    </source>
</evidence>
<dbReference type="InterPro" id="IPR022745">
    <property type="entry name" value="eIF4G1_eIF4E-bd"/>
</dbReference>
<dbReference type="Proteomes" id="UP000663861">
    <property type="component" value="Unassembled WGS sequence"/>
</dbReference>
<dbReference type="GO" id="GO:0016281">
    <property type="term" value="C:eukaryotic translation initiation factor 4F complex"/>
    <property type="evidence" value="ECO:0007669"/>
    <property type="project" value="TreeGrafter"/>
</dbReference>
<gene>
    <name evidence="7" type="ORF">RDB_LOCUS178565</name>
    <name evidence="6" type="ORF">RDB_LOCUS57683</name>
</gene>
<keyword evidence="2" id="KW-0396">Initiation factor</keyword>
<sequence length="617" mass="67888">MTIGNYDPDTVAIAVRRLMQSWWLQVSGILVNRHNRHFWFGPNLIAQTSKFGPRKMIAESAGQSNRRVLDAFNPTDGWDGRGVASALALASARMIEDLNTVDYPETIKRPNPDLTFAVTPGKFRYDREFLLQFRLVCRERPSSLPPLDVIGLELSQVRTGHPSGVRGGRRGGSMGMGTAPSLQRQAPIGLGPGPGLAHAKVPVVGDFWSSPSPRLRFETARIDGSSPTCANRNTSQGGSYPTKSERVHTFQSSTSSKDLSQFGKISKPTGIQFGPSSVFKKKFDSKQSPGSGRPSGLTMFSFLDEGVALSRLPERVHVASGWGTSVDLGPGGSPAIMATGARKKLSFFPKIKASMVDYGKSGGDKAQNRVREDIKEYLYVQSIDEAILTLKSLPSEHRHLFVNKLINAAMDGGDKVVVLAEKLFSVAHTQSIISFESFKRGFLPTIEMADDLSIDVPKTYEWLARMMHAAGMDRSQTEEMATKISIYGEPRVPPRQLLVEAFERVSMSSPLSANASMFVPGNIHRQTNSARTSTPNGDAVAFEGQPASPEVTTPIPPEQQVAVNIIETEQQKDARLAREEEELAERNRWELEGPESLANYDRFIAIARRRVRENIVY</sequence>
<evidence type="ECO:0000256" key="2">
    <source>
        <dbReference type="ARBA" id="ARBA00022540"/>
    </source>
</evidence>
<dbReference type="EMBL" id="CAJMWY010004483">
    <property type="protein sequence ID" value="CAE6533067.1"/>
    <property type="molecule type" value="Genomic_DNA"/>
</dbReference>
<comment type="caution">
    <text evidence="6">The sequence shown here is derived from an EMBL/GenBank/DDBJ whole genome shotgun (WGS) entry which is preliminary data.</text>
</comment>
<feature type="region of interest" description="Disordered" evidence="4">
    <location>
        <begin position="223"/>
        <end position="245"/>
    </location>
</feature>
<comment type="similarity">
    <text evidence="1">Belongs to the eukaryotic initiation factor 4G family.</text>
</comment>
<dbReference type="SMART" id="SM00544">
    <property type="entry name" value="MA3"/>
    <property type="match status" value="1"/>
</dbReference>
<dbReference type="Pfam" id="PF12152">
    <property type="entry name" value="eIF_4G1"/>
    <property type="match status" value="1"/>
</dbReference>
<dbReference type="Gene3D" id="1.25.40.180">
    <property type="match status" value="1"/>
</dbReference>
<dbReference type="SUPFAM" id="SSF101489">
    <property type="entry name" value="Eukaryotic initiation factor 4f subunit eIF4g, eIF4e-binding domain"/>
    <property type="match status" value="1"/>
</dbReference>
<evidence type="ECO:0000313" key="6">
    <source>
        <dbReference type="EMBL" id="CAE6445503.1"/>
    </source>
</evidence>
<dbReference type="AlphaFoldDB" id="A0A8H3B1D5"/>
<dbReference type="InterPro" id="IPR036211">
    <property type="entry name" value="eIF4G_eIF4E-bd_sf"/>
</dbReference>
<evidence type="ECO:0000256" key="3">
    <source>
        <dbReference type="ARBA" id="ARBA00022917"/>
    </source>
</evidence>
<dbReference type="InterPro" id="IPR016024">
    <property type="entry name" value="ARM-type_fold"/>
</dbReference>
<evidence type="ECO:0000313" key="8">
    <source>
        <dbReference type="Proteomes" id="UP000663888"/>
    </source>
</evidence>
<protein>
    <recommendedName>
        <fullName evidence="5">MI domain-containing protein</fullName>
    </recommendedName>
</protein>
<organism evidence="6 8">
    <name type="scientific">Rhizoctonia solani</name>
    <dbReference type="NCBI Taxonomy" id="456999"/>
    <lineage>
        <taxon>Eukaryota</taxon>
        <taxon>Fungi</taxon>
        <taxon>Dikarya</taxon>
        <taxon>Basidiomycota</taxon>
        <taxon>Agaricomycotina</taxon>
        <taxon>Agaricomycetes</taxon>
        <taxon>Cantharellales</taxon>
        <taxon>Ceratobasidiaceae</taxon>
        <taxon>Rhizoctonia</taxon>
    </lineage>
</organism>
<dbReference type="PANTHER" id="PTHR23253:SF9">
    <property type="entry name" value="EUKARYOTIC TRANSLATION INITIATION FACTOR 4 GAMMA 2"/>
    <property type="match status" value="1"/>
</dbReference>
<dbReference type="GO" id="GO:0003729">
    <property type="term" value="F:mRNA binding"/>
    <property type="evidence" value="ECO:0007669"/>
    <property type="project" value="TreeGrafter"/>
</dbReference>
<dbReference type="PANTHER" id="PTHR23253">
    <property type="entry name" value="EUKARYOTIC TRANSLATION INITIATION FACTOR 4 GAMMA"/>
    <property type="match status" value="1"/>
</dbReference>
<dbReference type="PROSITE" id="PS51366">
    <property type="entry name" value="MI"/>
    <property type="match status" value="1"/>
</dbReference>
<dbReference type="Gene3D" id="1.20.970.30">
    <property type="entry name" value="eIF4G, eIF4E-binding domain"/>
    <property type="match status" value="1"/>
</dbReference>
<dbReference type="Pfam" id="PF02847">
    <property type="entry name" value="MA3"/>
    <property type="match status" value="1"/>
</dbReference>
<keyword evidence="3" id="KW-0648">Protein biosynthesis</keyword>
<accession>A0A8H3B1D5</accession>
<dbReference type="EMBL" id="CAJMWX010001029">
    <property type="protein sequence ID" value="CAE6445503.1"/>
    <property type="molecule type" value="Genomic_DNA"/>
</dbReference>
<evidence type="ECO:0000259" key="5">
    <source>
        <dbReference type="PROSITE" id="PS51366"/>
    </source>
</evidence>
<feature type="domain" description="MI" evidence="5">
    <location>
        <begin position="365"/>
        <end position="486"/>
    </location>
</feature>